<comment type="similarity">
    <text evidence="1">Belongs to the DinB family.</text>
</comment>
<gene>
    <name evidence="4" type="ordered locus">Psesu_2932</name>
</gene>
<dbReference type="KEGG" id="psu:Psesu_2932"/>
<dbReference type="HOGENOM" id="CLU_101283_1_1_6"/>
<dbReference type="OrthoDB" id="9807509at2"/>
<dbReference type="Gene3D" id="1.20.120.450">
    <property type="entry name" value="dinb family like domain"/>
    <property type="match status" value="1"/>
</dbReference>
<dbReference type="GO" id="GO:0046872">
    <property type="term" value="F:metal ion binding"/>
    <property type="evidence" value="ECO:0007669"/>
    <property type="project" value="UniProtKB-KW"/>
</dbReference>
<dbReference type="PANTHER" id="PTHR37302">
    <property type="entry name" value="SLR1116 PROTEIN"/>
    <property type="match status" value="1"/>
</dbReference>
<dbReference type="InterPro" id="IPR007837">
    <property type="entry name" value="DinB"/>
</dbReference>
<dbReference type="AlphaFoldDB" id="E6WX57"/>
<feature type="binding site" evidence="3">
    <location>
        <position position="145"/>
    </location>
    <ligand>
        <name>a divalent metal cation</name>
        <dbReference type="ChEBI" id="CHEBI:60240"/>
    </ligand>
</feature>
<dbReference type="InterPro" id="IPR034660">
    <property type="entry name" value="DinB/YfiT-like"/>
</dbReference>
<evidence type="ECO:0000256" key="2">
    <source>
        <dbReference type="ARBA" id="ARBA00022723"/>
    </source>
</evidence>
<keyword evidence="5" id="KW-1185">Reference proteome</keyword>
<evidence type="ECO:0000313" key="5">
    <source>
        <dbReference type="Proteomes" id="UP000008632"/>
    </source>
</evidence>
<sequence length="176" mass="19876">MRDHFALLADYNRWMNASLHVAALRLPEGGLAEPRGAFFGSILGTLNHLVVADTIWLQRFAGNDPGHWRALRPLADLPVPRRLDEAACADLHAWWERRQLLDQAIADWIAALQPHDLERAIAYRNMAGQPHGRRLSHLLLHFFNHQAHHRGQATTLFHQLGVDVGPTDLLLRLPAA</sequence>
<evidence type="ECO:0000256" key="1">
    <source>
        <dbReference type="ARBA" id="ARBA00008635"/>
    </source>
</evidence>
<dbReference type="SUPFAM" id="SSF109854">
    <property type="entry name" value="DinB/YfiT-like putative metalloenzymes"/>
    <property type="match status" value="1"/>
</dbReference>
<evidence type="ECO:0000313" key="4">
    <source>
        <dbReference type="EMBL" id="ADV28756.1"/>
    </source>
</evidence>
<feature type="binding site" evidence="3">
    <location>
        <position position="48"/>
    </location>
    <ligand>
        <name>a divalent metal cation</name>
        <dbReference type="ChEBI" id="CHEBI:60240"/>
    </ligand>
</feature>
<feature type="binding site" evidence="3">
    <location>
        <position position="149"/>
    </location>
    <ligand>
        <name>a divalent metal cation</name>
        <dbReference type="ChEBI" id="CHEBI:60240"/>
    </ligand>
</feature>
<organism evidence="4 5">
    <name type="scientific">Pseudoxanthomonas suwonensis (strain 11-1)</name>
    <dbReference type="NCBI Taxonomy" id="743721"/>
    <lineage>
        <taxon>Bacteria</taxon>
        <taxon>Pseudomonadati</taxon>
        <taxon>Pseudomonadota</taxon>
        <taxon>Gammaproteobacteria</taxon>
        <taxon>Lysobacterales</taxon>
        <taxon>Lysobacteraceae</taxon>
        <taxon>Pseudoxanthomonas</taxon>
    </lineage>
</organism>
<keyword evidence="2 3" id="KW-0479">Metal-binding</keyword>
<dbReference type="EMBL" id="CP002446">
    <property type="protein sequence ID" value="ADV28756.1"/>
    <property type="molecule type" value="Genomic_DNA"/>
</dbReference>
<dbReference type="Pfam" id="PF05163">
    <property type="entry name" value="DinB"/>
    <property type="match status" value="1"/>
</dbReference>
<dbReference type="Proteomes" id="UP000008632">
    <property type="component" value="Chromosome"/>
</dbReference>
<protein>
    <submittedName>
        <fullName evidence="4">DinB family protein</fullName>
    </submittedName>
</protein>
<dbReference type="RefSeq" id="WP_013536581.1">
    <property type="nucleotide sequence ID" value="NC_014924.1"/>
</dbReference>
<dbReference type="eggNOG" id="COG2318">
    <property type="taxonomic scope" value="Bacteria"/>
</dbReference>
<evidence type="ECO:0000256" key="3">
    <source>
        <dbReference type="PIRSR" id="PIRSR607837-1"/>
    </source>
</evidence>
<dbReference type="PANTHER" id="PTHR37302:SF1">
    <property type="entry name" value="PROTEIN DINB"/>
    <property type="match status" value="1"/>
</dbReference>
<reference evidence="4 5" key="1">
    <citation type="submission" date="2011-01" db="EMBL/GenBank/DDBJ databases">
        <title>Complete sequence of Pseudoxanthomonas suwonensis 11-1.</title>
        <authorList>
            <consortium name="US DOE Joint Genome Institute"/>
            <person name="Lucas S."/>
            <person name="Copeland A."/>
            <person name="Lapidus A."/>
            <person name="Cheng J.-F."/>
            <person name="Goodwin L."/>
            <person name="Pitluck S."/>
            <person name="Teshima H."/>
            <person name="Detter J.C."/>
            <person name="Han C."/>
            <person name="Tapia R."/>
            <person name="Land M."/>
            <person name="Hauser L."/>
            <person name="Kyrpides N."/>
            <person name="Ivanova N."/>
            <person name="Ovchinnikova G."/>
            <person name="Siebers A.K."/>
            <person name="Allgaier M."/>
            <person name="Thelen M.P."/>
            <person name="Hugenholtz P."/>
            <person name="Gladden J."/>
            <person name="Woyke T."/>
        </authorList>
    </citation>
    <scope>NUCLEOTIDE SEQUENCE [LARGE SCALE GENOMIC DNA]</scope>
    <source>
        <strain evidence="5">11-1</strain>
    </source>
</reference>
<proteinExistence type="inferred from homology"/>
<accession>E6WX57</accession>
<dbReference type="STRING" id="743721.Psesu_2932"/>
<name>E6WX57_PSEUU</name>